<dbReference type="FunFam" id="1.20.140.40:FF:000001">
    <property type="entry name" value="Pectinesterase"/>
    <property type="match status" value="1"/>
</dbReference>
<organism evidence="11 12">
    <name type="scientific">Hevea brasiliensis</name>
    <name type="common">Para rubber tree</name>
    <name type="synonym">Siphonia brasiliensis</name>
    <dbReference type="NCBI Taxonomy" id="3981"/>
    <lineage>
        <taxon>Eukaryota</taxon>
        <taxon>Viridiplantae</taxon>
        <taxon>Streptophyta</taxon>
        <taxon>Embryophyta</taxon>
        <taxon>Tracheophyta</taxon>
        <taxon>Spermatophyta</taxon>
        <taxon>Magnoliopsida</taxon>
        <taxon>eudicotyledons</taxon>
        <taxon>Gunneridae</taxon>
        <taxon>Pentapetalae</taxon>
        <taxon>rosids</taxon>
        <taxon>fabids</taxon>
        <taxon>Malpighiales</taxon>
        <taxon>Euphorbiaceae</taxon>
        <taxon>Crotonoideae</taxon>
        <taxon>Micrandreae</taxon>
        <taxon>Hevea</taxon>
    </lineage>
</organism>
<dbReference type="EC" id="3.1.1.11" evidence="8"/>
<evidence type="ECO:0000259" key="10">
    <source>
        <dbReference type="SMART" id="SM00856"/>
    </source>
</evidence>
<dbReference type="InterPro" id="IPR000070">
    <property type="entry name" value="Pectinesterase_cat"/>
</dbReference>
<evidence type="ECO:0000256" key="7">
    <source>
        <dbReference type="ARBA" id="ARBA00023085"/>
    </source>
</evidence>
<dbReference type="InterPro" id="IPR011050">
    <property type="entry name" value="Pectin_lyase_fold/virulence"/>
</dbReference>
<feature type="domain" description="Pectinesterase inhibitor" evidence="10">
    <location>
        <begin position="29"/>
        <end position="179"/>
    </location>
</feature>
<evidence type="ECO:0000256" key="9">
    <source>
        <dbReference type="SAM" id="Coils"/>
    </source>
</evidence>
<feature type="coiled-coil region" evidence="9">
    <location>
        <begin position="98"/>
        <end position="125"/>
    </location>
</feature>
<dbReference type="NCBIfam" id="TIGR01614">
    <property type="entry name" value="PME_inhib"/>
    <property type="match status" value="1"/>
</dbReference>
<evidence type="ECO:0000256" key="5">
    <source>
        <dbReference type="ARBA" id="ARBA00022512"/>
    </source>
</evidence>
<dbReference type="EMBL" id="JAAGAX010000013">
    <property type="protein sequence ID" value="KAF2295724.1"/>
    <property type="molecule type" value="Genomic_DNA"/>
</dbReference>
<dbReference type="GO" id="GO:0045490">
    <property type="term" value="P:pectin catabolic process"/>
    <property type="evidence" value="ECO:0007669"/>
    <property type="project" value="UniProtKB-UniRule"/>
</dbReference>
<evidence type="ECO:0000256" key="3">
    <source>
        <dbReference type="ARBA" id="ARBA00006027"/>
    </source>
</evidence>
<dbReference type="InterPro" id="IPR035513">
    <property type="entry name" value="Invertase/methylesterase_inhib"/>
</dbReference>
<proteinExistence type="inferred from homology"/>
<dbReference type="GO" id="GO:0030599">
    <property type="term" value="F:pectinesterase activity"/>
    <property type="evidence" value="ECO:0007669"/>
    <property type="project" value="UniProtKB-UniRule"/>
</dbReference>
<reference evidence="11 12" key="1">
    <citation type="journal article" date="2020" name="Mol. Plant">
        <title>The Chromosome-Based Rubber Tree Genome Provides New Insights into Spurge Genome Evolution and Rubber Biosynthesis.</title>
        <authorList>
            <person name="Liu J."/>
            <person name="Shi C."/>
            <person name="Shi C.C."/>
            <person name="Li W."/>
            <person name="Zhang Q.J."/>
            <person name="Zhang Y."/>
            <person name="Li K."/>
            <person name="Lu H.F."/>
            <person name="Shi C."/>
            <person name="Zhu S.T."/>
            <person name="Xiao Z.Y."/>
            <person name="Nan H."/>
            <person name="Yue Y."/>
            <person name="Zhu X.G."/>
            <person name="Wu Y."/>
            <person name="Hong X.N."/>
            <person name="Fan G.Y."/>
            <person name="Tong Y."/>
            <person name="Zhang D."/>
            <person name="Mao C.L."/>
            <person name="Liu Y.L."/>
            <person name="Hao S.J."/>
            <person name="Liu W.Q."/>
            <person name="Lv M.Q."/>
            <person name="Zhang H.B."/>
            <person name="Liu Y."/>
            <person name="Hu-Tang G.R."/>
            <person name="Wang J.P."/>
            <person name="Wang J.H."/>
            <person name="Sun Y.H."/>
            <person name="Ni S.B."/>
            <person name="Chen W.B."/>
            <person name="Zhang X.C."/>
            <person name="Jiao Y.N."/>
            <person name="Eichler E.E."/>
            <person name="Li G.H."/>
            <person name="Liu X."/>
            <person name="Gao L.Z."/>
        </authorList>
    </citation>
    <scope>NUCLEOTIDE SEQUENCE [LARGE SCALE GENOMIC DNA]</scope>
    <source>
        <strain evidence="12">cv. GT1</strain>
        <tissue evidence="11">Leaf</tissue>
    </source>
</reference>
<evidence type="ECO:0000313" key="12">
    <source>
        <dbReference type="Proteomes" id="UP000467840"/>
    </source>
</evidence>
<keyword evidence="8" id="KW-0961">Cell wall biogenesis/degradation</keyword>
<protein>
    <recommendedName>
        <fullName evidence="8">Pectinesterase</fullName>
        <ecNumber evidence="8">3.1.1.11</ecNumber>
    </recommendedName>
</protein>
<comment type="similarity">
    <text evidence="4">In the C-terminal section; belongs to the pectinesterase family.</text>
</comment>
<dbReference type="SUPFAM" id="SSF101148">
    <property type="entry name" value="Plant invertase/pectin methylesterase inhibitor"/>
    <property type="match status" value="1"/>
</dbReference>
<accession>A0A6A6L425</accession>
<gene>
    <name evidence="11" type="ORF">GH714_033735</name>
</gene>
<comment type="subcellular location">
    <subcellularLocation>
        <location evidence="1 8">Secreted</location>
        <location evidence="1 8">Cell wall</location>
    </subcellularLocation>
</comment>
<evidence type="ECO:0000256" key="6">
    <source>
        <dbReference type="ARBA" id="ARBA00022801"/>
    </source>
</evidence>
<evidence type="ECO:0000313" key="11">
    <source>
        <dbReference type="EMBL" id="KAF2295724.1"/>
    </source>
</evidence>
<comment type="function">
    <text evidence="8">Acts in the modification of cell walls via demethylesterification of cell wall pectin.</text>
</comment>
<dbReference type="InterPro" id="IPR012334">
    <property type="entry name" value="Pectin_lyas_fold"/>
</dbReference>
<feature type="signal peptide" evidence="8">
    <location>
        <begin position="1"/>
        <end position="17"/>
    </location>
</feature>
<comment type="similarity">
    <text evidence="3">In the N-terminal section; belongs to the PMEI family.</text>
</comment>
<name>A0A6A6L425_HEVBR</name>
<comment type="caution">
    <text evidence="11">The sequence shown here is derived from an EMBL/GenBank/DDBJ whole genome shotgun (WGS) entry which is preliminary data.</text>
</comment>
<keyword evidence="9" id="KW-0175">Coiled coil</keyword>
<dbReference type="GO" id="GO:0042545">
    <property type="term" value="P:cell wall modification"/>
    <property type="evidence" value="ECO:0007669"/>
    <property type="project" value="UniProtKB-UniRule"/>
</dbReference>
<keyword evidence="6 8" id="KW-0378">Hydrolase</keyword>
<evidence type="ECO:0000256" key="8">
    <source>
        <dbReference type="RuleBase" id="RU000589"/>
    </source>
</evidence>
<dbReference type="AlphaFoldDB" id="A0A6A6L425"/>
<dbReference type="GO" id="GO:0004857">
    <property type="term" value="F:enzyme inhibitor activity"/>
    <property type="evidence" value="ECO:0007669"/>
    <property type="project" value="InterPro"/>
</dbReference>
<keyword evidence="7 8" id="KW-0063">Aspartyl esterase</keyword>
<dbReference type="UniPathway" id="UPA00545">
    <property type="reaction ID" value="UER00823"/>
</dbReference>
<feature type="chain" id="PRO_5025711244" description="Pectinesterase" evidence="8">
    <location>
        <begin position="18"/>
        <end position="515"/>
    </location>
</feature>
<dbReference type="Gene3D" id="2.160.20.10">
    <property type="entry name" value="Single-stranded right-handed beta-helix, Pectin lyase-like"/>
    <property type="match status" value="2"/>
</dbReference>
<keyword evidence="5 8" id="KW-0134">Cell wall</keyword>
<keyword evidence="12" id="KW-1185">Reference proteome</keyword>
<dbReference type="SMART" id="SM00856">
    <property type="entry name" value="PMEI"/>
    <property type="match status" value="1"/>
</dbReference>
<dbReference type="PROSITE" id="PS00800">
    <property type="entry name" value="PECTINESTERASE_1"/>
    <property type="match status" value="1"/>
</dbReference>
<dbReference type="InterPro" id="IPR006501">
    <property type="entry name" value="Pectinesterase_inhib_dom"/>
</dbReference>
<dbReference type="SUPFAM" id="SSF51126">
    <property type="entry name" value="Pectin lyase-like"/>
    <property type="match status" value="1"/>
</dbReference>
<dbReference type="Pfam" id="PF04043">
    <property type="entry name" value="PMEI"/>
    <property type="match status" value="1"/>
</dbReference>
<dbReference type="CDD" id="cd15798">
    <property type="entry name" value="PMEI-like_3"/>
    <property type="match status" value="1"/>
</dbReference>
<evidence type="ECO:0000256" key="1">
    <source>
        <dbReference type="ARBA" id="ARBA00004191"/>
    </source>
</evidence>
<evidence type="ECO:0000256" key="2">
    <source>
        <dbReference type="ARBA" id="ARBA00005184"/>
    </source>
</evidence>
<dbReference type="Proteomes" id="UP000467840">
    <property type="component" value="Chromosome 7"/>
</dbReference>
<evidence type="ECO:0000256" key="4">
    <source>
        <dbReference type="ARBA" id="ARBA00007786"/>
    </source>
</evidence>
<dbReference type="Gene3D" id="1.20.140.40">
    <property type="entry name" value="Invertase/pectin methylesterase inhibitor family protein"/>
    <property type="match status" value="1"/>
</dbReference>
<dbReference type="PANTHER" id="PTHR31707">
    <property type="entry name" value="PECTINESTERASE"/>
    <property type="match status" value="1"/>
</dbReference>
<comment type="catalytic activity">
    <reaction evidence="8">
        <text>[(1-&gt;4)-alpha-D-galacturonosyl methyl ester](n) + n H2O = [(1-&gt;4)-alpha-D-galacturonosyl](n) + n methanol + n H(+)</text>
        <dbReference type="Rhea" id="RHEA:22380"/>
        <dbReference type="Rhea" id="RHEA-COMP:14570"/>
        <dbReference type="Rhea" id="RHEA-COMP:14573"/>
        <dbReference type="ChEBI" id="CHEBI:15377"/>
        <dbReference type="ChEBI" id="CHEBI:15378"/>
        <dbReference type="ChEBI" id="CHEBI:17790"/>
        <dbReference type="ChEBI" id="CHEBI:140522"/>
        <dbReference type="ChEBI" id="CHEBI:140523"/>
        <dbReference type="EC" id="3.1.1.11"/>
    </reaction>
</comment>
<sequence length="515" mass="56241">MILVVGVVIGFVAFVSRKGGPQSTDDLSPQMKAVTQLCQPTNYKETCTKVLSSANSADPKELIRTGILAISDSLTKSMNLSQGLVGNAGSEPRTKLALEDCKILLKNASDELQDTLDKMSDSNLKSIAEHADDFRIWLSSIISYQELCVDGFQHDNNIKSTVQRSTDYGGELTDNVLTILGAISNILQDFNLQLNLPTIHSRRLLGDDGYPTWLSAANRKLLAVGNADLAPNAVVALDGSGQFKSINAAINSYPMSNTGRYIIYVKAGIYNEAVMVPKTHSNILMYGDGPEKTIVTGKKSFTSGINTWKLLPLQYNKGLFFALPFTVVEAPGFTCKNMGFENTAGPNGHQAVAIRVNSDMSVFHNCRFDGYQDTLLYQAGRQFYRDCVISGTVDFLFGYGAAVIQNSTIIVRKPNHGQVNTVTADGKKEKGQTLDLLSTTPDGWLPWAGDLYLDTLYYAEYANTGPGANTANRIKWTTLHFLTSNEAQQFTVGTFLPGADQWIRSTGVPFLLGFR</sequence>
<comment type="pathway">
    <text evidence="2 8">Glycan metabolism; pectin degradation; 2-dehydro-3-deoxy-D-gluconate from pectin: step 1/5.</text>
</comment>
<dbReference type="InterPro" id="IPR018040">
    <property type="entry name" value="Pectinesterase_Tyr_AS"/>
</dbReference>
<keyword evidence="8" id="KW-0732">Signal</keyword>
<dbReference type="Pfam" id="PF01095">
    <property type="entry name" value="Pectinesterase"/>
    <property type="match status" value="2"/>
</dbReference>
<keyword evidence="8" id="KW-0964">Secreted</keyword>